<dbReference type="AlphaFoldDB" id="A0A844HIU0"/>
<evidence type="ECO:0000313" key="3">
    <source>
        <dbReference type="Proteomes" id="UP000449846"/>
    </source>
</evidence>
<dbReference type="EMBL" id="WMIG01000001">
    <property type="protein sequence ID" value="MTH57652.1"/>
    <property type="molecule type" value="Genomic_DNA"/>
</dbReference>
<reference evidence="2 3" key="1">
    <citation type="submission" date="2019-11" db="EMBL/GenBank/DDBJ databases">
        <authorList>
            <person name="Dong K."/>
        </authorList>
    </citation>
    <scope>NUCLEOTIDE SEQUENCE [LARGE SCALE GENOMIC DNA]</scope>
    <source>
        <strain evidence="2 3">NBRC 112902</strain>
    </source>
</reference>
<gene>
    <name evidence="2" type="ORF">GL300_00330</name>
</gene>
<sequence>MQENLRALADRKINIAASWALNDTAKDVLTHVQDRMQAVFDRPTRYTLNAFTIRGARPNRLEAEVKERPSVGRRHYLKTQEFGGARGRTGLEGLLDARLAYDGIITAATPASGAKLDAYGNWSSGQRNQALSAVQAQRDKSSNTTAKSHSRKRKRAGFFVPRANSKLSPGIWKRDPDGSINKVLHFTRGMPVYDERLGFFDGAAEVYQARLPEHLARTIAKMAAQGA</sequence>
<proteinExistence type="predicted"/>
<keyword evidence="3" id="KW-1185">Reference proteome</keyword>
<evidence type="ECO:0000313" key="2">
    <source>
        <dbReference type="EMBL" id="MTH57652.1"/>
    </source>
</evidence>
<evidence type="ECO:0000256" key="1">
    <source>
        <dbReference type="SAM" id="MobiDB-lite"/>
    </source>
</evidence>
<name>A0A844HIU0_9RHOB</name>
<dbReference type="Proteomes" id="UP000449846">
    <property type="component" value="Unassembled WGS sequence"/>
</dbReference>
<accession>A0A844HIU0</accession>
<dbReference type="OrthoDB" id="7564032at2"/>
<feature type="region of interest" description="Disordered" evidence="1">
    <location>
        <begin position="134"/>
        <end position="156"/>
    </location>
</feature>
<organism evidence="2 3">
    <name type="scientific">Paracoccus litorisediminis</name>
    <dbReference type="NCBI Taxonomy" id="2006130"/>
    <lineage>
        <taxon>Bacteria</taxon>
        <taxon>Pseudomonadati</taxon>
        <taxon>Pseudomonadota</taxon>
        <taxon>Alphaproteobacteria</taxon>
        <taxon>Rhodobacterales</taxon>
        <taxon>Paracoccaceae</taxon>
        <taxon>Paracoccus</taxon>
    </lineage>
</organism>
<comment type="caution">
    <text evidence="2">The sequence shown here is derived from an EMBL/GenBank/DDBJ whole genome shotgun (WGS) entry which is preliminary data.</text>
</comment>
<protein>
    <submittedName>
        <fullName evidence="2">Uncharacterized protein</fullName>
    </submittedName>
</protein>